<sequence length="154" mass="18129">MHRYNMLIEDGIELFKISAPLMVPEVFAMSNLQDVEIHEDEGILMYELPRPIEFEDMLNYLEDQMEFILLYYHRALEDMKFGLSCCAYSNPKYGHMFKINVATNVDGLCEQVYVTIYDSLDDMYGEILKELHNKRTIGKYLYEKSEASVMGDFF</sequence>
<evidence type="ECO:0000313" key="1">
    <source>
        <dbReference type="EMBL" id="SDH72353.1"/>
    </source>
</evidence>
<name>A0A1G8ER26_BACOV</name>
<dbReference type="RefSeq" id="WP_256337135.1">
    <property type="nucleotide sequence ID" value="NZ_FNDO01000011.1"/>
</dbReference>
<accession>A0A1G8ER26</accession>
<dbReference type="Proteomes" id="UP000181870">
    <property type="component" value="Unassembled WGS sequence"/>
</dbReference>
<evidence type="ECO:0000313" key="2">
    <source>
        <dbReference type="Proteomes" id="UP000181870"/>
    </source>
</evidence>
<organism evidence="1 2">
    <name type="scientific">Bacteroides ovatus</name>
    <dbReference type="NCBI Taxonomy" id="28116"/>
    <lineage>
        <taxon>Bacteria</taxon>
        <taxon>Pseudomonadati</taxon>
        <taxon>Bacteroidota</taxon>
        <taxon>Bacteroidia</taxon>
        <taxon>Bacteroidales</taxon>
        <taxon>Bacteroidaceae</taxon>
        <taxon>Bacteroides</taxon>
    </lineage>
</organism>
<protein>
    <submittedName>
        <fullName evidence="1">Uncharacterized protein</fullName>
    </submittedName>
</protein>
<dbReference type="AlphaFoldDB" id="A0A1G8ER26"/>
<proteinExistence type="predicted"/>
<dbReference type="EMBL" id="FNDO01000011">
    <property type="protein sequence ID" value="SDH72353.1"/>
    <property type="molecule type" value="Genomic_DNA"/>
</dbReference>
<reference evidence="1 2" key="1">
    <citation type="submission" date="2016-10" db="EMBL/GenBank/DDBJ databases">
        <authorList>
            <person name="de Groot N.N."/>
        </authorList>
    </citation>
    <scope>NUCLEOTIDE SEQUENCE [LARGE SCALE GENOMIC DNA]</scope>
    <source>
        <strain evidence="1 2">NLAE-zl-C57</strain>
    </source>
</reference>
<gene>
    <name evidence="1" type="ORF">SAMN05192582_101153</name>
</gene>